<dbReference type="OrthoDB" id="9797817at2"/>
<evidence type="ECO:0000256" key="3">
    <source>
        <dbReference type="ARBA" id="ARBA00022884"/>
    </source>
</evidence>
<dbReference type="GO" id="GO:0005829">
    <property type="term" value="C:cytosol"/>
    <property type="evidence" value="ECO:0007669"/>
    <property type="project" value="TreeGrafter"/>
</dbReference>
<evidence type="ECO:0000256" key="6">
    <source>
        <dbReference type="HAMAP-Rule" id="MF_00073"/>
    </source>
</evidence>
<name>A0A4U8T0K6_9HELI</name>
<dbReference type="Pfam" id="PF01029">
    <property type="entry name" value="NusB"/>
    <property type="match status" value="1"/>
</dbReference>
<evidence type="ECO:0000256" key="2">
    <source>
        <dbReference type="ARBA" id="ARBA00022814"/>
    </source>
</evidence>
<reference evidence="9 10" key="1">
    <citation type="journal article" date="2014" name="Genome Announc.">
        <title>Draft genome sequences of eight enterohepatic helicobacter species isolated from both laboratory and wild rodents.</title>
        <authorList>
            <person name="Sheh A."/>
            <person name="Shen Z."/>
            <person name="Fox J.G."/>
        </authorList>
    </citation>
    <scope>NUCLEOTIDE SEQUENCE [LARGE SCALE GENOMIC DNA]</scope>
    <source>
        <strain evidence="9 10">MIT 97-6194</strain>
    </source>
</reference>
<dbReference type="GO" id="GO:0006353">
    <property type="term" value="P:DNA-templated transcription termination"/>
    <property type="evidence" value="ECO:0007669"/>
    <property type="project" value="UniProtKB-UniRule"/>
</dbReference>
<keyword evidence="2 6" id="KW-0889">Transcription antitermination</keyword>
<keyword evidence="3 6" id="KW-0694">RNA-binding</keyword>
<dbReference type="PANTHER" id="PTHR11078">
    <property type="entry name" value="N UTILIZATION SUBSTANCE PROTEIN B-RELATED"/>
    <property type="match status" value="1"/>
</dbReference>
<feature type="region of interest" description="Disordered" evidence="7">
    <location>
        <begin position="164"/>
        <end position="219"/>
    </location>
</feature>
<gene>
    <name evidence="6 9" type="primary">nusB</name>
    <name evidence="9" type="ORF">LS64_009985</name>
</gene>
<comment type="caution">
    <text evidence="9">The sequence shown here is derived from an EMBL/GenBank/DDBJ whole genome shotgun (WGS) entry which is preliminary data.</text>
</comment>
<feature type="domain" description="NusB/RsmB/TIM44" evidence="8">
    <location>
        <begin position="6"/>
        <end position="130"/>
    </location>
</feature>
<dbReference type="AlphaFoldDB" id="A0A4U8T0K6"/>
<dbReference type="GO" id="GO:0003723">
    <property type="term" value="F:RNA binding"/>
    <property type="evidence" value="ECO:0007669"/>
    <property type="project" value="UniProtKB-UniRule"/>
</dbReference>
<evidence type="ECO:0000256" key="4">
    <source>
        <dbReference type="ARBA" id="ARBA00023015"/>
    </source>
</evidence>
<evidence type="ECO:0000313" key="10">
    <source>
        <dbReference type="Proteomes" id="UP000029714"/>
    </source>
</evidence>
<dbReference type="InterPro" id="IPR006027">
    <property type="entry name" value="NusB_RsmB_TIM44"/>
</dbReference>
<dbReference type="Proteomes" id="UP000029714">
    <property type="component" value="Unassembled WGS sequence"/>
</dbReference>
<evidence type="ECO:0000259" key="8">
    <source>
        <dbReference type="Pfam" id="PF01029"/>
    </source>
</evidence>
<dbReference type="RefSeq" id="WP_052062713.1">
    <property type="nucleotide sequence ID" value="NZ_JRMP02000018.1"/>
</dbReference>
<comment type="similarity">
    <text evidence="1 6">Belongs to the NusB family.</text>
</comment>
<sequence length="219" mass="25017">MATRTQAREAVIQLLYAREMGCDSMEKLSEIVLDDFKLKDKHGEFAMSLYHGVLEREKILVQVMASFLKSWDITRLGVVEKCVLMLGIYELLESNLDNAVVINEAIELTRTFNVGDAAKLVNGVLDSISKKSADEIADMIESTSKIKSIDTRLFIEIVSDERTKKVEKSHSKKPYKARDRKDSKNTRDSKKDKLHKKKNSRDSNNTQKIKKGFMKNKKT</sequence>
<dbReference type="InterPro" id="IPR035926">
    <property type="entry name" value="NusB-like_sf"/>
</dbReference>
<feature type="compositionally biased region" description="Basic and acidic residues" evidence="7">
    <location>
        <begin position="176"/>
        <end position="191"/>
    </location>
</feature>
<comment type="function">
    <text evidence="6">Involved in transcription antitermination. Required for transcription of ribosomal RNA (rRNA) genes. Binds specifically to the boxA antiterminator sequence of the ribosomal RNA (rrn) operons.</text>
</comment>
<keyword evidence="5 6" id="KW-0804">Transcription</keyword>
<proteinExistence type="inferred from homology"/>
<dbReference type="InterPro" id="IPR011605">
    <property type="entry name" value="NusB_fam"/>
</dbReference>
<evidence type="ECO:0000256" key="1">
    <source>
        <dbReference type="ARBA" id="ARBA00005952"/>
    </source>
</evidence>
<dbReference type="Gene3D" id="1.10.940.10">
    <property type="entry name" value="NusB-like"/>
    <property type="match status" value="1"/>
</dbReference>
<organism evidence="9 10">
    <name type="scientific">Helicobacter saguini</name>
    <dbReference type="NCBI Taxonomy" id="1548018"/>
    <lineage>
        <taxon>Bacteria</taxon>
        <taxon>Pseudomonadati</taxon>
        <taxon>Campylobacterota</taxon>
        <taxon>Epsilonproteobacteria</taxon>
        <taxon>Campylobacterales</taxon>
        <taxon>Helicobacteraceae</taxon>
        <taxon>Helicobacter</taxon>
    </lineage>
</organism>
<dbReference type="HAMAP" id="MF_00073">
    <property type="entry name" value="NusB"/>
    <property type="match status" value="1"/>
</dbReference>
<dbReference type="EMBL" id="JRMP02000018">
    <property type="protein sequence ID" value="TLD92743.1"/>
    <property type="molecule type" value="Genomic_DNA"/>
</dbReference>
<accession>A0A4U8T0K6</accession>
<evidence type="ECO:0000313" key="9">
    <source>
        <dbReference type="EMBL" id="TLD92743.1"/>
    </source>
</evidence>
<dbReference type="PANTHER" id="PTHR11078:SF3">
    <property type="entry name" value="ANTITERMINATION NUSB DOMAIN-CONTAINING PROTEIN"/>
    <property type="match status" value="1"/>
</dbReference>
<feature type="compositionally biased region" description="Basic residues" evidence="7">
    <location>
        <begin position="208"/>
        <end position="219"/>
    </location>
</feature>
<dbReference type="NCBIfam" id="TIGR01951">
    <property type="entry name" value="nusB"/>
    <property type="match status" value="1"/>
</dbReference>
<evidence type="ECO:0000256" key="5">
    <source>
        <dbReference type="ARBA" id="ARBA00023163"/>
    </source>
</evidence>
<protein>
    <recommendedName>
        <fullName evidence="6">Transcription antitermination protein NusB</fullName>
    </recommendedName>
    <alternativeName>
        <fullName evidence="6">Antitermination factor NusB</fullName>
    </alternativeName>
</protein>
<keyword evidence="4 6" id="KW-0805">Transcription regulation</keyword>
<dbReference type="GO" id="GO:0031564">
    <property type="term" value="P:transcription antitermination"/>
    <property type="evidence" value="ECO:0007669"/>
    <property type="project" value="UniProtKB-KW"/>
</dbReference>
<evidence type="ECO:0000256" key="7">
    <source>
        <dbReference type="SAM" id="MobiDB-lite"/>
    </source>
</evidence>
<dbReference type="SUPFAM" id="SSF48013">
    <property type="entry name" value="NusB-like"/>
    <property type="match status" value="1"/>
</dbReference>
<reference evidence="9 10" key="2">
    <citation type="journal article" date="2016" name="Infect. Immun.">
        <title>Helicobacter saguini, a Novel Helicobacter Isolated from Cotton-Top Tamarins with Ulcerative Colitis, Has Proinflammatory Properties and Induces Typhlocolitis and Dysplasia in Gnotobiotic IL-10-/- Mice.</title>
        <authorList>
            <person name="Shen Z."/>
            <person name="Mannion A."/>
            <person name="Whary M.T."/>
            <person name="Muthupalani S."/>
            <person name="Sheh A."/>
            <person name="Feng Y."/>
            <person name="Gong G."/>
            <person name="Vandamme P."/>
            <person name="Holcombe H.R."/>
            <person name="Paster B.J."/>
            <person name="Fox J.G."/>
        </authorList>
    </citation>
    <scope>NUCLEOTIDE SEQUENCE [LARGE SCALE GENOMIC DNA]</scope>
    <source>
        <strain evidence="9 10">MIT 97-6194</strain>
    </source>
</reference>
<keyword evidence="10" id="KW-1185">Reference proteome</keyword>